<evidence type="ECO:0000256" key="3">
    <source>
        <dbReference type="ARBA" id="ARBA00022670"/>
    </source>
</evidence>
<dbReference type="Proteomes" id="UP000023758">
    <property type="component" value="Unassembled WGS sequence"/>
</dbReference>
<dbReference type="InterPro" id="IPR016125">
    <property type="entry name" value="Peptidase_C15-like"/>
</dbReference>
<name>A0A022W0F9_TRIRU</name>
<dbReference type="EMBL" id="KK207864">
    <property type="protein sequence ID" value="EZF51772.1"/>
    <property type="molecule type" value="Genomic_DNA"/>
</dbReference>
<evidence type="ECO:0008006" key="8">
    <source>
        <dbReference type="Google" id="ProtNLM"/>
    </source>
</evidence>
<dbReference type="SUPFAM" id="SSF53182">
    <property type="entry name" value="Pyrrolidone carboxyl peptidase (pyroglutamate aminopeptidase)"/>
    <property type="match status" value="1"/>
</dbReference>
<sequence>MGDFGATSSLDEPVSLPGQRVSPEDDDIHVLVTGFGPFKTHPLNPSWLINSLLPQYATTSKNRRVHIHAHPRPIRVAYAAVREEMPRIIEGFRAAHDGRPPHLVIHIGMAATRQYYAVETVAHREGYKHTDVDGQFGIPFDPSLPERLQPGVPTPSDSASTSESTDKVKVVPSPLDTGFLQTWRKSLPAGRSIDVRLSHDAGHYLCEYIYYTSLSMAWEENRPRAALFLHVPGWTDKASVEMGVEVVVGLVRAMVESWIVETDA</sequence>
<dbReference type="InterPro" id="IPR036440">
    <property type="entry name" value="Peptidase_C15-like_sf"/>
</dbReference>
<dbReference type="PANTHER" id="PTHR23402">
    <property type="entry name" value="PROTEASE FAMILY C15 PYROGLUTAMYL-PEPTIDASE I-RELATED"/>
    <property type="match status" value="1"/>
</dbReference>
<organism evidence="7">
    <name type="scientific">Trichophyton rubrum CBS 288.86</name>
    <dbReference type="NCBI Taxonomy" id="1215330"/>
    <lineage>
        <taxon>Eukaryota</taxon>
        <taxon>Fungi</taxon>
        <taxon>Dikarya</taxon>
        <taxon>Ascomycota</taxon>
        <taxon>Pezizomycotina</taxon>
        <taxon>Eurotiomycetes</taxon>
        <taxon>Eurotiomycetidae</taxon>
        <taxon>Onygenales</taxon>
        <taxon>Arthrodermataceae</taxon>
        <taxon>Trichophyton</taxon>
    </lineage>
</organism>
<gene>
    <name evidence="7" type="ORF">H103_05012</name>
</gene>
<evidence type="ECO:0000256" key="1">
    <source>
        <dbReference type="ARBA" id="ARBA00006641"/>
    </source>
</evidence>
<feature type="region of interest" description="Disordered" evidence="6">
    <location>
        <begin position="143"/>
        <end position="169"/>
    </location>
</feature>
<accession>A0A022W0F9</accession>
<evidence type="ECO:0000256" key="5">
    <source>
        <dbReference type="ARBA" id="ARBA00022807"/>
    </source>
</evidence>
<keyword evidence="2" id="KW-0963">Cytoplasm</keyword>
<dbReference type="InterPro" id="IPR000816">
    <property type="entry name" value="Peptidase_C15"/>
</dbReference>
<feature type="region of interest" description="Disordered" evidence="6">
    <location>
        <begin position="1"/>
        <end position="23"/>
    </location>
</feature>
<evidence type="ECO:0000313" key="7">
    <source>
        <dbReference type="EMBL" id="EZF51772.1"/>
    </source>
</evidence>
<proteinExistence type="inferred from homology"/>
<dbReference type="OrthoDB" id="407146at2759"/>
<dbReference type="GO" id="GO:0016920">
    <property type="term" value="F:pyroglutamyl-peptidase activity"/>
    <property type="evidence" value="ECO:0007669"/>
    <property type="project" value="InterPro"/>
</dbReference>
<evidence type="ECO:0000256" key="6">
    <source>
        <dbReference type="SAM" id="MobiDB-lite"/>
    </source>
</evidence>
<reference evidence="7" key="1">
    <citation type="submission" date="2014-02" db="EMBL/GenBank/DDBJ databases">
        <title>The Genome Sequence of Trichophyton rubrum (morphotype fischeri) CBS 288.86.</title>
        <authorList>
            <consortium name="The Broad Institute Genomics Platform"/>
            <person name="Cuomo C.A."/>
            <person name="White T.C."/>
            <person name="Graser Y."/>
            <person name="Martinez-Rossi N."/>
            <person name="Heitman J."/>
            <person name="Young S.K."/>
            <person name="Zeng Q."/>
            <person name="Gargeya S."/>
            <person name="Abouelleil A."/>
            <person name="Alvarado L."/>
            <person name="Chapman S.B."/>
            <person name="Gainer-Dewar J."/>
            <person name="Goldberg J."/>
            <person name="Griggs A."/>
            <person name="Gujja S."/>
            <person name="Hansen M."/>
            <person name="Howarth C."/>
            <person name="Imamovic A."/>
            <person name="Larimer J."/>
            <person name="Martinez D."/>
            <person name="Murphy C."/>
            <person name="Pearson M.D."/>
            <person name="Persinoti G."/>
            <person name="Poon T."/>
            <person name="Priest M."/>
            <person name="Roberts A.D."/>
            <person name="Saif S."/>
            <person name="Shea T.D."/>
            <person name="Sykes S.N."/>
            <person name="Wortman J."/>
            <person name="Nusbaum C."/>
            <person name="Birren B."/>
        </authorList>
    </citation>
    <scope>NUCLEOTIDE SEQUENCE [LARGE SCALE GENOMIC DNA]</scope>
    <source>
        <strain evidence="7">CBS 288.86</strain>
    </source>
</reference>
<keyword evidence="5" id="KW-0788">Thiol protease</keyword>
<dbReference type="PANTHER" id="PTHR23402:SF1">
    <property type="entry name" value="PYROGLUTAMYL-PEPTIDASE I"/>
    <property type="match status" value="1"/>
</dbReference>
<dbReference type="CDD" id="cd00501">
    <property type="entry name" value="Peptidase_C15"/>
    <property type="match status" value="1"/>
</dbReference>
<keyword evidence="3" id="KW-0645">Protease</keyword>
<evidence type="ECO:0000256" key="2">
    <source>
        <dbReference type="ARBA" id="ARBA00022490"/>
    </source>
</evidence>
<dbReference type="Pfam" id="PF01470">
    <property type="entry name" value="Peptidase_C15"/>
    <property type="match status" value="1"/>
</dbReference>
<feature type="compositionally biased region" description="Polar residues" evidence="6">
    <location>
        <begin position="1"/>
        <end position="10"/>
    </location>
</feature>
<dbReference type="GO" id="GO:0005829">
    <property type="term" value="C:cytosol"/>
    <property type="evidence" value="ECO:0007669"/>
    <property type="project" value="InterPro"/>
</dbReference>
<dbReference type="AlphaFoldDB" id="A0A022W0F9"/>
<protein>
    <recommendedName>
        <fullName evidence="8">Pyroglutamyl peptidase type I</fullName>
    </recommendedName>
</protein>
<comment type="similarity">
    <text evidence="1">Belongs to the peptidase C15 family.</text>
</comment>
<dbReference type="Gene3D" id="3.40.630.20">
    <property type="entry name" value="Peptidase C15, pyroglutamyl peptidase I-like"/>
    <property type="match status" value="1"/>
</dbReference>
<keyword evidence="4" id="KW-0378">Hydrolase</keyword>
<evidence type="ECO:0000256" key="4">
    <source>
        <dbReference type="ARBA" id="ARBA00022801"/>
    </source>
</evidence>
<dbReference type="GO" id="GO:0006508">
    <property type="term" value="P:proteolysis"/>
    <property type="evidence" value="ECO:0007669"/>
    <property type="project" value="UniProtKB-KW"/>
</dbReference>
<dbReference type="HOGENOM" id="CLU_043960_0_0_1"/>